<keyword evidence="2" id="KW-1133">Transmembrane helix</keyword>
<keyword evidence="4" id="KW-1185">Reference proteome</keyword>
<dbReference type="AlphaFoldDB" id="A0A6G7XEL5"/>
<dbReference type="KEGG" id="lvi:G7068_06520"/>
<feature type="transmembrane region" description="Helical" evidence="2">
    <location>
        <begin position="203"/>
        <end position="222"/>
    </location>
</feature>
<organism evidence="3 4">
    <name type="scientific">Leucobacter viscericola</name>
    <dbReference type="NCBI Taxonomy" id="2714935"/>
    <lineage>
        <taxon>Bacteria</taxon>
        <taxon>Bacillati</taxon>
        <taxon>Actinomycetota</taxon>
        <taxon>Actinomycetes</taxon>
        <taxon>Micrococcales</taxon>
        <taxon>Microbacteriaceae</taxon>
        <taxon>Leucobacter</taxon>
    </lineage>
</organism>
<keyword evidence="2" id="KW-0472">Membrane</keyword>
<evidence type="ECO:0000256" key="2">
    <source>
        <dbReference type="SAM" id="Phobius"/>
    </source>
</evidence>
<protein>
    <recommendedName>
        <fullName evidence="5">DUF4878 domain-containing protein</fullName>
    </recommendedName>
</protein>
<gene>
    <name evidence="3" type="ORF">G7068_06520</name>
</gene>
<evidence type="ECO:0000313" key="3">
    <source>
        <dbReference type="EMBL" id="QIK62889.1"/>
    </source>
</evidence>
<feature type="region of interest" description="Disordered" evidence="1">
    <location>
        <begin position="167"/>
        <end position="197"/>
    </location>
</feature>
<keyword evidence="2" id="KW-0812">Transmembrane</keyword>
<name>A0A6G7XEL5_9MICO</name>
<feature type="region of interest" description="Disordered" evidence="1">
    <location>
        <begin position="1"/>
        <end position="45"/>
    </location>
</feature>
<feature type="region of interest" description="Disordered" evidence="1">
    <location>
        <begin position="88"/>
        <end position="116"/>
    </location>
</feature>
<dbReference type="RefSeq" id="WP_166290404.1">
    <property type="nucleotide sequence ID" value="NZ_CP049863.1"/>
</dbReference>
<reference evidence="3 4" key="1">
    <citation type="submission" date="2020-03" db="EMBL/GenBank/DDBJ databases">
        <title>Leucobacter sp. nov., isolated from beetles.</title>
        <authorList>
            <person name="Hyun D.-W."/>
            <person name="Bae J.-W."/>
        </authorList>
    </citation>
    <scope>NUCLEOTIDE SEQUENCE [LARGE SCALE GENOMIC DNA]</scope>
    <source>
        <strain evidence="3 4">HDW9C</strain>
    </source>
</reference>
<proteinExistence type="predicted"/>
<evidence type="ECO:0008006" key="5">
    <source>
        <dbReference type="Google" id="ProtNLM"/>
    </source>
</evidence>
<accession>A0A6G7XEL5</accession>
<evidence type="ECO:0000313" key="4">
    <source>
        <dbReference type="Proteomes" id="UP000502677"/>
    </source>
</evidence>
<evidence type="ECO:0000256" key="1">
    <source>
        <dbReference type="SAM" id="MobiDB-lite"/>
    </source>
</evidence>
<dbReference type="Proteomes" id="UP000502677">
    <property type="component" value="Chromosome"/>
</dbReference>
<dbReference type="EMBL" id="CP049863">
    <property type="protein sequence ID" value="QIK62889.1"/>
    <property type="molecule type" value="Genomic_DNA"/>
</dbReference>
<sequence length="527" mass="55060">MRTSGSGADSDDEWESPFPYLGFTDLPSETPEDDSEPTDTAPVNTVEELTPIVLPEPILSEPVVAEPVVVEPDVVDMAAVESTFVESDVVESEAVEPASFESGAVESGTVETEYDEPVLPEPVLPEYVAPEVVAPEIGDSADWLEQKIAAADPEPAIQEPLAFDSPETAQPEAAQPNPELLTAIPAPPSWPSATTKARRKRPVGLVVAILAVLLAFGGGYALRAVMTPSSTDGMGMQHSVKSAPKTVEAYLNALASGDASTARKIVGAGTTEPLLGDDVLKKSNELAPISNVSVGAGTADGEQVEVAAKFTVGDTPVERTFRLWNTSGGWQLNDGLIPVSLTSLDGFGVTLNGVAPKQAEARVFPGMYQVGLSEEAFALSSDADAILIATPEQGAALGALQPTPTPDTSARFTQMVRSSLEECVAMTSLVTPCGLDVSAKLNDGATPIEGTVRRSLDDEGKASLDALVVQLDGASPGTTYSVLNTQVKTRLEAENNGSRVAGELLYGGQLLTPYVDFTADSPVVVWK</sequence>